<keyword evidence="3" id="KW-1185">Reference proteome</keyword>
<dbReference type="AlphaFoldDB" id="A0A9N9LFG8"/>
<sequence length="144" mass="16266">MEKDRENSTFEGGEEQQAKRAQHGPMPSRPSITSDSNSSPEKEKHDDEKSHSSLRGVERLLGREASISREQPEIDKSNEDGQSEDRQEEGVSLHQSEAIRQYTPELQQEEIAHRNPSQQEIQFVLQPRAHVVGETVPGQDKELG</sequence>
<accession>A0A9N9LFG8</accession>
<reference evidence="2" key="1">
    <citation type="submission" date="2021-07" db="EMBL/GenBank/DDBJ databases">
        <authorList>
            <person name="Durling M."/>
        </authorList>
    </citation>
    <scope>NUCLEOTIDE SEQUENCE</scope>
</reference>
<proteinExistence type="predicted"/>
<organism evidence="2 3">
    <name type="scientific">Hymenoscyphus albidus</name>
    <dbReference type="NCBI Taxonomy" id="595503"/>
    <lineage>
        <taxon>Eukaryota</taxon>
        <taxon>Fungi</taxon>
        <taxon>Dikarya</taxon>
        <taxon>Ascomycota</taxon>
        <taxon>Pezizomycotina</taxon>
        <taxon>Leotiomycetes</taxon>
        <taxon>Helotiales</taxon>
        <taxon>Helotiaceae</taxon>
        <taxon>Hymenoscyphus</taxon>
    </lineage>
</organism>
<name>A0A9N9LFG8_9HELO</name>
<dbReference type="OrthoDB" id="10446089at2759"/>
<feature type="region of interest" description="Disordered" evidence="1">
    <location>
        <begin position="1"/>
        <end position="118"/>
    </location>
</feature>
<protein>
    <submittedName>
        <fullName evidence="2">Uncharacterized protein</fullName>
    </submittedName>
</protein>
<dbReference type="EMBL" id="CAJVRM010000096">
    <property type="protein sequence ID" value="CAG8974254.1"/>
    <property type="molecule type" value="Genomic_DNA"/>
</dbReference>
<evidence type="ECO:0000256" key="1">
    <source>
        <dbReference type="SAM" id="MobiDB-lite"/>
    </source>
</evidence>
<comment type="caution">
    <text evidence="2">The sequence shown here is derived from an EMBL/GenBank/DDBJ whole genome shotgun (WGS) entry which is preliminary data.</text>
</comment>
<evidence type="ECO:0000313" key="2">
    <source>
        <dbReference type="EMBL" id="CAG8974254.1"/>
    </source>
</evidence>
<feature type="compositionally biased region" description="Basic and acidic residues" evidence="1">
    <location>
        <begin position="40"/>
        <end position="91"/>
    </location>
</feature>
<feature type="compositionally biased region" description="Polar residues" evidence="1">
    <location>
        <begin position="30"/>
        <end position="39"/>
    </location>
</feature>
<dbReference type="Proteomes" id="UP000701801">
    <property type="component" value="Unassembled WGS sequence"/>
</dbReference>
<gene>
    <name evidence="2" type="ORF">HYALB_00009743</name>
</gene>
<evidence type="ECO:0000313" key="3">
    <source>
        <dbReference type="Proteomes" id="UP000701801"/>
    </source>
</evidence>